<dbReference type="SUPFAM" id="SSF101874">
    <property type="entry name" value="YceI-like"/>
    <property type="match status" value="1"/>
</dbReference>
<gene>
    <name evidence="2" type="ORF">MNBD_BACTEROID07-1851</name>
</gene>
<dbReference type="EMBL" id="UOET01000391">
    <property type="protein sequence ID" value="VAW29634.1"/>
    <property type="molecule type" value="Genomic_DNA"/>
</dbReference>
<feature type="domain" description="Lipid/polyisoprenoid-binding YceI-like" evidence="1">
    <location>
        <begin position="43"/>
        <end position="189"/>
    </location>
</feature>
<proteinExistence type="predicted"/>
<dbReference type="InterPro" id="IPR036761">
    <property type="entry name" value="TTHA0802/YceI-like_sf"/>
</dbReference>
<organism evidence="2">
    <name type="scientific">hydrothermal vent metagenome</name>
    <dbReference type="NCBI Taxonomy" id="652676"/>
    <lineage>
        <taxon>unclassified sequences</taxon>
        <taxon>metagenomes</taxon>
        <taxon>ecological metagenomes</taxon>
    </lineage>
</organism>
<protein>
    <recommendedName>
        <fullName evidence="1">Lipid/polyisoprenoid-binding YceI-like domain-containing protein</fullName>
    </recommendedName>
</protein>
<evidence type="ECO:0000313" key="2">
    <source>
        <dbReference type="EMBL" id="VAW29634.1"/>
    </source>
</evidence>
<dbReference type="Pfam" id="PF04264">
    <property type="entry name" value="YceI"/>
    <property type="match status" value="1"/>
</dbReference>
<dbReference type="AlphaFoldDB" id="A0A3B0VCT4"/>
<accession>A0A3B0VCT4</accession>
<dbReference type="Gene3D" id="2.40.128.110">
    <property type="entry name" value="Lipid/polyisoprenoid-binding, YceI-like"/>
    <property type="match status" value="1"/>
</dbReference>
<dbReference type="InterPro" id="IPR007372">
    <property type="entry name" value="Lipid/polyisoprenoid-bd_YceI"/>
</dbReference>
<name>A0A3B0VCT4_9ZZZZ</name>
<evidence type="ECO:0000259" key="1">
    <source>
        <dbReference type="Pfam" id="PF04264"/>
    </source>
</evidence>
<sequence length="194" mass="21479">MKSIKWFIVLAALLIVGYKVNGQDFTEQAANDSSQVFVSGTSTLHNWKENLGKFTVTVLVKESNNRDIVFKNIRFSALVGDLKSEAALMDTKTFNALKKDKYPTITFSSEGETKLQVVENKFVGKVAGTLTIAGVKKHVFVRIKGIIEDGKISVSGVYPVSMSEYDIKAPKFLFGTIKAGNDVKVHFSFLFNKI</sequence>
<reference evidence="2" key="1">
    <citation type="submission" date="2018-06" db="EMBL/GenBank/DDBJ databases">
        <authorList>
            <person name="Zhirakovskaya E."/>
        </authorList>
    </citation>
    <scope>NUCLEOTIDE SEQUENCE</scope>
</reference>